<protein>
    <submittedName>
        <fullName evidence="2">Uncharacterized protein</fullName>
    </submittedName>
</protein>
<feature type="compositionally biased region" description="Acidic residues" evidence="1">
    <location>
        <begin position="259"/>
        <end position="269"/>
    </location>
</feature>
<feature type="region of interest" description="Disordered" evidence="1">
    <location>
        <begin position="242"/>
        <end position="326"/>
    </location>
</feature>
<dbReference type="RefSeq" id="XP_041284042.1">
    <property type="nucleotide sequence ID" value="XM_041442877.1"/>
</dbReference>
<proteinExistence type="predicted"/>
<comment type="caution">
    <text evidence="2">The sequence shown here is derived from an EMBL/GenBank/DDBJ whole genome shotgun (WGS) entry which is preliminary data.</text>
</comment>
<gene>
    <name evidence="2" type="ORF">F5147DRAFT_784806</name>
</gene>
<feature type="region of interest" description="Disordered" evidence="1">
    <location>
        <begin position="132"/>
        <end position="230"/>
    </location>
</feature>
<feature type="compositionally biased region" description="Acidic residues" evidence="1">
    <location>
        <begin position="132"/>
        <end position="143"/>
    </location>
</feature>
<evidence type="ECO:0000256" key="1">
    <source>
        <dbReference type="SAM" id="MobiDB-lite"/>
    </source>
</evidence>
<dbReference type="Proteomes" id="UP000823399">
    <property type="component" value="Unassembled WGS sequence"/>
</dbReference>
<dbReference type="OrthoDB" id="2691626at2759"/>
<dbReference type="AlphaFoldDB" id="A0A9P7EQ15"/>
<name>A0A9P7EQ15_9AGAM</name>
<dbReference type="EMBL" id="JABBWM010000677">
    <property type="protein sequence ID" value="KAG2079723.1"/>
    <property type="molecule type" value="Genomic_DNA"/>
</dbReference>
<feature type="region of interest" description="Disordered" evidence="1">
    <location>
        <begin position="770"/>
        <end position="789"/>
    </location>
</feature>
<accession>A0A9P7EQ15</accession>
<feature type="compositionally biased region" description="Acidic residues" evidence="1">
    <location>
        <begin position="163"/>
        <end position="174"/>
    </location>
</feature>
<organism evidence="2 3">
    <name type="scientific">Suillus discolor</name>
    <dbReference type="NCBI Taxonomy" id="1912936"/>
    <lineage>
        <taxon>Eukaryota</taxon>
        <taxon>Fungi</taxon>
        <taxon>Dikarya</taxon>
        <taxon>Basidiomycota</taxon>
        <taxon>Agaricomycotina</taxon>
        <taxon>Agaricomycetes</taxon>
        <taxon>Agaricomycetidae</taxon>
        <taxon>Boletales</taxon>
        <taxon>Suillineae</taxon>
        <taxon>Suillaceae</taxon>
        <taxon>Suillus</taxon>
    </lineage>
</organism>
<dbReference type="GeneID" id="64705136"/>
<evidence type="ECO:0000313" key="2">
    <source>
        <dbReference type="EMBL" id="KAG2079723.1"/>
    </source>
</evidence>
<feature type="region of interest" description="Disordered" evidence="1">
    <location>
        <begin position="86"/>
        <end position="112"/>
    </location>
</feature>
<keyword evidence="3" id="KW-1185">Reference proteome</keyword>
<feature type="compositionally biased region" description="Polar residues" evidence="1">
    <location>
        <begin position="287"/>
        <end position="307"/>
    </location>
</feature>
<feature type="compositionally biased region" description="Basic and acidic residues" evidence="1">
    <location>
        <begin position="144"/>
        <end position="160"/>
    </location>
</feature>
<evidence type="ECO:0000313" key="3">
    <source>
        <dbReference type="Proteomes" id="UP000823399"/>
    </source>
</evidence>
<reference evidence="2" key="1">
    <citation type="journal article" date="2020" name="New Phytol.">
        <title>Comparative genomics reveals dynamic genome evolution in host specialist ectomycorrhizal fungi.</title>
        <authorList>
            <person name="Lofgren L.A."/>
            <person name="Nguyen N.H."/>
            <person name="Vilgalys R."/>
            <person name="Ruytinx J."/>
            <person name="Liao H.L."/>
            <person name="Branco S."/>
            <person name="Kuo A."/>
            <person name="LaButti K."/>
            <person name="Lipzen A."/>
            <person name="Andreopoulos W."/>
            <person name="Pangilinan J."/>
            <person name="Riley R."/>
            <person name="Hundley H."/>
            <person name="Na H."/>
            <person name="Barry K."/>
            <person name="Grigoriev I.V."/>
            <person name="Stajich J.E."/>
            <person name="Kennedy P.G."/>
        </authorList>
    </citation>
    <scope>NUCLEOTIDE SEQUENCE</scope>
    <source>
        <strain evidence="2">FC423</strain>
    </source>
</reference>
<sequence>MQPVVVQLILALKAPQYPVAMSCAHAVVSLSTLQPSKIINEKSPILQLSPVTDGLNRPNPRPLPRRSSIMTFDDYAQILARPCKRNVKPSVDSVSSDIQLRNDCAPDTSDADDDLLAAESHMDEDDDMVIIDDNDVHDDDGNEDHDVHDDDGNEDHEHGQANENEENEDEDEDFVCAKTSPDDVEGDSDNSAKVTNEEPEDNENNEDLRCAKTSPGDFSPETSRKPTTILMMGLKPLRRIAATSSQAKREGPATSDQVDTYESDGDEDPDHDHDSPSSPPTKRRKTSSAVKTTSANTSQNTTRSTTVRTKRAHTSILHSSDNPTPAGIVFGPTPDNDPSEDEQELTGHLKEGRLCQEGINEAQELGQTTVEEARVIGTKYGKSARSILIEAGLSIKHSRSESDWNAHQHWFMDNNPRKDKESIVDWKERQRKHYHAMGKEDGQWDTIRNYNITGGNTNQSRAKTILSMREDIARRLSAYSRLEGVEAVGCIFDTTQDEAARQASGFVTGSNLTVNLINEHQLDARAILDLVSEGYNISVPQFMGGVGAYEILLSKLNEPPHDCYRRIWPIMVLENTSKFGYRPKAVQWRKLLDYAFQYKFMIKNWPDDVPPIGPEFNPHYLSSQHLKLLVVPFIKRKAHSYYEAELWTEAENLLELEKKKSKGKHQAQDCTVEDIMSELDVTVPEIKFAAWPDDCLKQLKDEVPEMLDIPLVTSTLDVVLRKLVDSARFKLSIPEDMLAVNEARSDAPVPSTQEMLPSVTSTVGRRVRTRMGLLSDDSSESTEAERGLALTERQGFLRRSR</sequence>